<feature type="transmembrane region" description="Helical" evidence="11">
    <location>
        <begin position="1218"/>
        <end position="1238"/>
    </location>
</feature>
<evidence type="ECO:0000256" key="6">
    <source>
        <dbReference type="ARBA" id="ARBA00022741"/>
    </source>
</evidence>
<keyword evidence="7" id="KW-0067">ATP-binding</keyword>
<reference evidence="14 15" key="1">
    <citation type="submission" date="2020-06" db="EMBL/GenBank/DDBJ databases">
        <title>The yeast mating-type switching endonuclease HO is a domesticated member of an unorthodox homing genetic element family.</title>
        <authorList>
            <person name="Coughlan A.Y."/>
            <person name="Lombardi L."/>
            <person name="Braun-Galleani S."/>
            <person name="Martos A.R."/>
            <person name="Galeote V."/>
            <person name="Bigey F."/>
            <person name="Dequin S."/>
            <person name="Byrne K.P."/>
            <person name="Wolfe K.H."/>
        </authorList>
    </citation>
    <scope>NUCLEOTIDE SEQUENCE [LARGE SCALE GENOMIC DNA]</scope>
    <source>
        <strain evidence="14 15">CBS2947</strain>
    </source>
</reference>
<evidence type="ECO:0000313" key="14">
    <source>
        <dbReference type="EMBL" id="QLQ81220.1"/>
    </source>
</evidence>
<dbReference type="SUPFAM" id="SSF90123">
    <property type="entry name" value="ABC transporter transmembrane region"/>
    <property type="match status" value="2"/>
</dbReference>
<feature type="transmembrane region" description="Helical" evidence="11">
    <location>
        <begin position="1186"/>
        <end position="1206"/>
    </location>
</feature>
<evidence type="ECO:0000313" key="15">
    <source>
        <dbReference type="Proteomes" id="UP000510647"/>
    </source>
</evidence>
<evidence type="ECO:0000256" key="11">
    <source>
        <dbReference type="SAM" id="Phobius"/>
    </source>
</evidence>
<dbReference type="Pfam" id="PF24357">
    <property type="entry name" value="TMD0_ABC"/>
    <property type="match status" value="1"/>
</dbReference>
<keyword evidence="2" id="KW-0813">Transport</keyword>
<name>A0A7H9HV24_9SACH</name>
<proteinExistence type="predicted"/>
<keyword evidence="6" id="KW-0547">Nucleotide-binding</keyword>
<dbReference type="InterPro" id="IPR017871">
    <property type="entry name" value="ABC_transporter-like_CS"/>
</dbReference>
<evidence type="ECO:0008006" key="16">
    <source>
        <dbReference type="Google" id="ProtNLM"/>
    </source>
</evidence>
<protein>
    <recommendedName>
        <fullName evidence="16">P-loop containing nucleoside triphosphate hydrolase protein</fullName>
    </recommendedName>
</protein>
<comment type="function">
    <text evidence="10">Cooperates for the ATP-dependent vacuolar transport of bilirubin and glutathione conjugates.</text>
</comment>
<dbReference type="SMART" id="SM00382">
    <property type="entry name" value="AAA"/>
    <property type="match status" value="2"/>
</dbReference>
<feature type="transmembrane region" description="Helical" evidence="11">
    <location>
        <begin position="1101"/>
        <end position="1121"/>
    </location>
</feature>
<dbReference type="InterPro" id="IPR011527">
    <property type="entry name" value="ABC1_TM_dom"/>
</dbReference>
<evidence type="ECO:0000256" key="10">
    <source>
        <dbReference type="ARBA" id="ARBA00053425"/>
    </source>
</evidence>
<dbReference type="SUPFAM" id="SSF52540">
    <property type="entry name" value="P-loop containing nucleoside triphosphate hydrolases"/>
    <property type="match status" value="2"/>
</dbReference>
<gene>
    <name evidence="14" type="ORF">HG537_0E05750</name>
</gene>
<feature type="transmembrane region" description="Helical" evidence="11">
    <location>
        <begin position="540"/>
        <end position="566"/>
    </location>
</feature>
<sequence length="1539" mass="172604">MVSGPSCPYGFAVYPDRFTNALNPCFVSLVVLVEGLFFVVFGSIQLIQLVRETRVPENFKFKSLSQRQVLQISNVSLFAVLLICQLTTAVRGQETVPVLLWSLGVHLCYVVLISLPTQYLQYFKSPCALGNQLFYYMIQVAILGFQVAQRAGHYPHEDYNLIKGKYGAILEIALLICSVTIFIFDVYIFQPCNELEMYYKQQGHHLQVNFLARATFTWMNDLIVDTYHRKKLKDPYDLPEPPVNIDIRDACRRLQTAREAQKWKGSNSLFRALMKTFGKSILIATLLETSKDLLSVIQPQLLRLFILSFDGKDASNYPPLNGFFVAVGLFLVSVISTCLQNQFYIAIFEVGLGMKGALVALLYKKSLRLSLASREKSSTGDILNMVSVDVGKIQRFFEDCQIIVGAPIQIIVVLLSLYWLLGPATIGGVVTMAIMIPINSFLSKRVKRLYKTQMKYKDARIRTTTEIINSMKSIKLYAWEKPMLDRLDHVRNALEMENFKKIGVVSNLIYFAWNCVPLMVACSTFGMFSFANKRPLSPEIVFPALSLFDILNDAIYSLPNIINSVIETRVSMNRLKEFLISDELDDSFMEVEETPSDKSLPVVEIKNATFLWKSQAVLVNGDFDDEESRVESSQVALKDVQDFHANKGELTCIVGRVGSGKSTMLRAILGQLPCISGFIEGVSPKVYIRASSVAYCPQEPWIMNASIKDNILFGHRYDETYYNATIEACQLLPDLDILPERDATLVGERGISLSGGQKARLSLARAVYSRADLCLLDDILSAVDAEVSKNIVEKVLDRENGLLKNKTVVLTTNAISVLDRSQMIYALEAGCIVEKASYKDVIASPKASKLKMMIEEFGTNIEYSSSNAGENHSIEESSLDSAAIADKVANHDAASLTSLIVDDAVNDGTLNSRRASMATLDAPRLFATDGSAPMTVEKKEEGRVKMSVYMFYIKACGVLGVALFLSFMVSSRIFDLFENFWLKYWAEENERRGSNEDVWRFVGIYAAIGVFSAAFNNLRTIVLLLYCTIRAATKLHDGMARSVLRSPMSFFETTPAGRILNRFSSDIQAVDSSLQWMFAFFFRSILNYLVTVVLISYNMPWFLAVNAVLLVVYLYYQTYYITLSRELKRLTSISISPIMSLVGESLGGHAVINAFKHFDRFDFLNFSNVQFNINCNFNLRSTNRWLSVRLQTIGAFIVLTTALLSLSTLGSKQKLSPGLVGLLMSYALQVTSSLMWIVRMSVQIETNIVSVERIYEYCNLTPEAPEVIESCRPVESWPAQGKISFKNYSTKYKTQRDPALKNINIDIKPQEKIGVVGRTGAGKSTLSLALFRLLEATSGSIEIDDIDISTIGLADLRSHLGIIPQDAQAFEGSIRYNLDPFQRYSTETLWKAIELSHLEPHIVNMCHKENKNGQQPTREEMLETKITENGGNLSVGQRQLLCLSRALLNDSKVLVLDEATAAVDMETDKIIQETIRSEFKDKTILTIAHRIDTVLDSDRIIVLDAGEVKEFDTPENLLSNKQSLFYALCEKGGHLGKNL</sequence>
<dbReference type="FunFam" id="1.20.1560.10:FF:000020">
    <property type="entry name" value="ABC metal ion transporter"/>
    <property type="match status" value="1"/>
</dbReference>
<dbReference type="PROSITE" id="PS50929">
    <property type="entry name" value="ABC_TM1F"/>
    <property type="match status" value="2"/>
</dbReference>
<feature type="transmembrane region" description="Helical" evidence="11">
    <location>
        <begin position="69"/>
        <end position="90"/>
    </location>
</feature>
<dbReference type="GO" id="GO:0016887">
    <property type="term" value="F:ATP hydrolysis activity"/>
    <property type="evidence" value="ECO:0007669"/>
    <property type="project" value="InterPro"/>
</dbReference>
<feature type="transmembrane region" description="Helical" evidence="11">
    <location>
        <begin position="1002"/>
        <end position="1026"/>
    </location>
</feature>
<dbReference type="CDD" id="cd18579">
    <property type="entry name" value="ABC_6TM_ABCC_D1"/>
    <property type="match status" value="1"/>
</dbReference>
<evidence type="ECO:0000256" key="7">
    <source>
        <dbReference type="ARBA" id="ARBA00022840"/>
    </source>
</evidence>
<dbReference type="InterPro" id="IPR050173">
    <property type="entry name" value="ABC_transporter_C-like"/>
</dbReference>
<dbReference type="Gene3D" id="1.20.1560.10">
    <property type="entry name" value="ABC transporter type 1, transmembrane domain"/>
    <property type="match status" value="2"/>
</dbReference>
<feature type="transmembrane region" description="Helical" evidence="11">
    <location>
        <begin position="402"/>
        <end position="420"/>
    </location>
</feature>
<feature type="domain" description="ABC transmembrane type-1" evidence="13">
    <location>
        <begin position="293"/>
        <end position="567"/>
    </location>
</feature>
<keyword evidence="8 11" id="KW-1133">Transmembrane helix</keyword>
<dbReference type="InterPro" id="IPR027417">
    <property type="entry name" value="P-loop_NTPase"/>
</dbReference>
<feature type="transmembrane region" description="Helical" evidence="11">
    <location>
        <begin position="168"/>
        <end position="189"/>
    </location>
</feature>
<dbReference type="Pfam" id="PF00005">
    <property type="entry name" value="ABC_tran"/>
    <property type="match status" value="2"/>
</dbReference>
<dbReference type="PROSITE" id="PS50893">
    <property type="entry name" value="ABC_TRANSPORTER_2"/>
    <property type="match status" value="2"/>
</dbReference>
<feature type="transmembrane region" description="Helical" evidence="11">
    <location>
        <begin position="508"/>
        <end position="528"/>
    </location>
</feature>
<dbReference type="Gene3D" id="3.40.50.300">
    <property type="entry name" value="P-loop containing nucleotide triphosphate hydrolases"/>
    <property type="match status" value="2"/>
</dbReference>
<evidence type="ECO:0000259" key="13">
    <source>
        <dbReference type="PROSITE" id="PS50929"/>
    </source>
</evidence>
<dbReference type="Proteomes" id="UP000510647">
    <property type="component" value="Chromosome 5"/>
</dbReference>
<dbReference type="InterPro" id="IPR003593">
    <property type="entry name" value="AAA+_ATPase"/>
</dbReference>
<keyword evidence="15" id="KW-1185">Reference proteome</keyword>
<dbReference type="CDD" id="cd03244">
    <property type="entry name" value="ABCC_MRP_domain2"/>
    <property type="match status" value="1"/>
</dbReference>
<evidence type="ECO:0000256" key="2">
    <source>
        <dbReference type="ARBA" id="ARBA00022448"/>
    </source>
</evidence>
<dbReference type="Pfam" id="PF00664">
    <property type="entry name" value="ABC_membrane"/>
    <property type="match status" value="2"/>
</dbReference>
<dbReference type="GO" id="GO:0000329">
    <property type="term" value="C:fungal-type vacuole membrane"/>
    <property type="evidence" value="ECO:0007669"/>
    <property type="project" value="UniProtKB-ARBA"/>
</dbReference>
<evidence type="ECO:0000256" key="3">
    <source>
        <dbReference type="ARBA" id="ARBA00022554"/>
    </source>
</evidence>
<feature type="transmembrane region" description="Helical" evidence="11">
    <location>
        <begin position="320"/>
        <end position="337"/>
    </location>
</feature>
<organism evidence="14 15">
    <name type="scientific">Torulaspora globosa</name>
    <dbReference type="NCBI Taxonomy" id="48254"/>
    <lineage>
        <taxon>Eukaryota</taxon>
        <taxon>Fungi</taxon>
        <taxon>Dikarya</taxon>
        <taxon>Ascomycota</taxon>
        <taxon>Saccharomycotina</taxon>
        <taxon>Saccharomycetes</taxon>
        <taxon>Saccharomycetales</taxon>
        <taxon>Saccharomycetaceae</taxon>
        <taxon>Torulaspora</taxon>
    </lineage>
</organism>
<evidence type="ECO:0000256" key="1">
    <source>
        <dbReference type="ARBA" id="ARBA00004128"/>
    </source>
</evidence>
<keyword evidence="9 11" id="KW-0472">Membrane</keyword>
<feature type="transmembrane region" description="Helical" evidence="11">
    <location>
        <begin position="948"/>
        <end position="969"/>
    </location>
</feature>
<evidence type="ECO:0000256" key="4">
    <source>
        <dbReference type="ARBA" id="ARBA00022692"/>
    </source>
</evidence>
<dbReference type="EMBL" id="CP059271">
    <property type="protein sequence ID" value="QLQ81220.1"/>
    <property type="molecule type" value="Genomic_DNA"/>
</dbReference>
<feature type="domain" description="ABC transmembrane type-1" evidence="13">
    <location>
        <begin position="962"/>
        <end position="1246"/>
    </location>
</feature>
<feature type="transmembrane region" description="Helical" evidence="11">
    <location>
        <begin position="426"/>
        <end position="442"/>
    </location>
</feature>
<feature type="transmembrane region" description="Helical" evidence="11">
    <location>
        <begin position="343"/>
        <end position="363"/>
    </location>
</feature>
<dbReference type="PANTHER" id="PTHR24223">
    <property type="entry name" value="ATP-BINDING CASSETTE SUB-FAMILY C"/>
    <property type="match status" value="1"/>
</dbReference>
<keyword evidence="4 11" id="KW-0812">Transmembrane</keyword>
<feature type="transmembrane region" description="Helical" evidence="11">
    <location>
        <begin position="127"/>
        <end position="148"/>
    </location>
</feature>
<dbReference type="CDD" id="cd18603">
    <property type="entry name" value="ABC_6TM_MRP1_2_3_6_D2_like"/>
    <property type="match status" value="1"/>
</dbReference>
<dbReference type="OrthoDB" id="6500128at2759"/>
<feature type="transmembrane region" description="Helical" evidence="11">
    <location>
        <begin position="1076"/>
        <end position="1095"/>
    </location>
</feature>
<feature type="domain" description="ABC transporter" evidence="12">
    <location>
        <begin position="1283"/>
        <end position="1530"/>
    </location>
</feature>
<dbReference type="FunFam" id="3.40.50.300:FF:000997">
    <property type="entry name" value="Multidrug resistance-associated protein 1"/>
    <property type="match status" value="1"/>
</dbReference>
<feature type="transmembrane region" description="Helical" evidence="11">
    <location>
        <begin position="96"/>
        <end position="115"/>
    </location>
</feature>
<dbReference type="InterPro" id="IPR044746">
    <property type="entry name" value="ABCC_6TM_D1"/>
</dbReference>
<dbReference type="CDD" id="cd03250">
    <property type="entry name" value="ABCC_MRP_domain1"/>
    <property type="match status" value="1"/>
</dbReference>
<dbReference type="InterPro" id="IPR056227">
    <property type="entry name" value="TMD0_ABC"/>
</dbReference>
<dbReference type="InterPro" id="IPR036640">
    <property type="entry name" value="ABC1_TM_sf"/>
</dbReference>
<accession>A0A7H9HV24</accession>
<feature type="transmembrane region" description="Helical" evidence="11">
    <location>
        <begin position="26"/>
        <end position="49"/>
    </location>
</feature>
<dbReference type="PANTHER" id="PTHR24223:SF443">
    <property type="entry name" value="MULTIDRUG-RESISTANCE LIKE PROTEIN 1, ISOFORM I"/>
    <property type="match status" value="1"/>
</dbReference>
<dbReference type="GO" id="GO:0140359">
    <property type="term" value="F:ABC-type transporter activity"/>
    <property type="evidence" value="ECO:0007669"/>
    <property type="project" value="InterPro"/>
</dbReference>
<comment type="subcellular location">
    <subcellularLocation>
        <location evidence="1">Vacuole membrane</location>
        <topology evidence="1">Multi-pass membrane protein</topology>
    </subcellularLocation>
</comment>
<evidence type="ECO:0000256" key="9">
    <source>
        <dbReference type="ARBA" id="ARBA00023136"/>
    </source>
</evidence>
<keyword evidence="5" id="KW-0677">Repeat</keyword>
<dbReference type="InterPro" id="IPR003439">
    <property type="entry name" value="ABC_transporter-like_ATP-bd"/>
</dbReference>
<dbReference type="FunFam" id="1.20.1560.10:FF:000013">
    <property type="entry name" value="ABC transporter C family member 2"/>
    <property type="match status" value="1"/>
</dbReference>
<dbReference type="GO" id="GO:0005524">
    <property type="term" value="F:ATP binding"/>
    <property type="evidence" value="ECO:0007669"/>
    <property type="project" value="UniProtKB-KW"/>
</dbReference>
<dbReference type="PROSITE" id="PS00211">
    <property type="entry name" value="ABC_TRANSPORTER_1"/>
    <property type="match status" value="2"/>
</dbReference>
<evidence type="ECO:0000256" key="5">
    <source>
        <dbReference type="ARBA" id="ARBA00022737"/>
    </source>
</evidence>
<dbReference type="GO" id="GO:0042144">
    <property type="term" value="P:vacuole fusion, non-autophagic"/>
    <property type="evidence" value="ECO:0007669"/>
    <property type="project" value="UniProtKB-ARBA"/>
</dbReference>
<feature type="domain" description="ABC transporter" evidence="12">
    <location>
        <begin position="603"/>
        <end position="854"/>
    </location>
</feature>
<dbReference type="FunFam" id="3.40.50.300:FF:000565">
    <property type="entry name" value="ABC bile acid transporter"/>
    <property type="match status" value="1"/>
</dbReference>
<evidence type="ECO:0000259" key="12">
    <source>
        <dbReference type="PROSITE" id="PS50893"/>
    </source>
</evidence>
<keyword evidence="3" id="KW-0926">Vacuole</keyword>
<evidence type="ECO:0000256" key="8">
    <source>
        <dbReference type="ARBA" id="ARBA00022989"/>
    </source>
</evidence>